<dbReference type="SUPFAM" id="SSF103657">
    <property type="entry name" value="BAR/IMD domain-like"/>
    <property type="match status" value="1"/>
</dbReference>
<feature type="region of interest" description="Disordered" evidence="1">
    <location>
        <begin position="242"/>
        <end position="261"/>
    </location>
</feature>
<dbReference type="PANTHER" id="PTHR21223:SF2">
    <property type="entry name" value="CBY1-INTERACTING BAR DOMAIN-CONTAINING PROTEIN HOMOLOG"/>
    <property type="match status" value="1"/>
</dbReference>
<dbReference type="PANTHER" id="PTHR21223">
    <property type="entry name" value="CBY1-INTERACTING BAR DOMAIN-CONTAINING PROTEIN HOMOLOG"/>
    <property type="match status" value="1"/>
</dbReference>
<feature type="region of interest" description="Disordered" evidence="1">
    <location>
        <begin position="280"/>
        <end position="361"/>
    </location>
</feature>
<evidence type="ECO:0000313" key="3">
    <source>
        <dbReference type="Proteomes" id="UP001566132"/>
    </source>
</evidence>
<dbReference type="InterPro" id="IPR009602">
    <property type="entry name" value="CBAR/FAM92"/>
</dbReference>
<dbReference type="EMBL" id="JBDJPC010000002">
    <property type="protein sequence ID" value="KAL1512946.1"/>
    <property type="molecule type" value="Genomic_DNA"/>
</dbReference>
<accession>A0ABD1F5S5</accession>
<protein>
    <submittedName>
        <fullName evidence="2">Uncharacterized protein</fullName>
    </submittedName>
</protein>
<dbReference type="AlphaFoldDB" id="A0ABD1F5S5"/>
<gene>
    <name evidence="2" type="ORF">ABEB36_002445</name>
</gene>
<evidence type="ECO:0000313" key="2">
    <source>
        <dbReference type="EMBL" id="KAL1512946.1"/>
    </source>
</evidence>
<dbReference type="Proteomes" id="UP001566132">
    <property type="component" value="Unassembled WGS sequence"/>
</dbReference>
<name>A0ABD1F5S5_HYPHA</name>
<dbReference type="Pfam" id="PF06730">
    <property type="entry name" value="FAM92"/>
    <property type="match status" value="1"/>
</dbReference>
<keyword evidence="3" id="KW-1185">Reference proteome</keyword>
<comment type="caution">
    <text evidence="2">The sequence shown here is derived from an EMBL/GenBank/DDBJ whole genome shotgun (WGS) entry which is preliminary data.</text>
</comment>
<sequence length="361" mass="41213">MLNSFRPKSNCEEEAKFLQDRILSVEKNFAQLSHVFGLYSRKVASLRDRGDEVAKTILTFSNGESINKSLSAGLDDFADSISSLNDFGDVRAHALNVRVVEELSKYEEICKRVKEEVKDIFAAREREVQRKRQLDRIRDRNPRGRQEIMQAETELVKATAELSKTIHTIEDRSSSFERQKLHDLKSILLDFIAIEMGYHARALEILTKSFKCINDINEESDLQDFQKTQGKMDVEFKKSLRLPASMHHHRHSPSRRNSLFRSTQSLGSLGTVLSTPKKRIPGILHSKGKLNKSEETLDSMKCSVESESVSDSQEEDDTNESDQNVVKNISPVKTERHSKKSHSEDDDNSPVVVRHSARKML</sequence>
<organism evidence="2 3">
    <name type="scientific">Hypothenemus hampei</name>
    <name type="common">Coffee berry borer</name>
    <dbReference type="NCBI Taxonomy" id="57062"/>
    <lineage>
        <taxon>Eukaryota</taxon>
        <taxon>Metazoa</taxon>
        <taxon>Ecdysozoa</taxon>
        <taxon>Arthropoda</taxon>
        <taxon>Hexapoda</taxon>
        <taxon>Insecta</taxon>
        <taxon>Pterygota</taxon>
        <taxon>Neoptera</taxon>
        <taxon>Endopterygota</taxon>
        <taxon>Coleoptera</taxon>
        <taxon>Polyphaga</taxon>
        <taxon>Cucujiformia</taxon>
        <taxon>Curculionidae</taxon>
        <taxon>Scolytinae</taxon>
        <taxon>Hypothenemus</taxon>
    </lineage>
</organism>
<evidence type="ECO:0000256" key="1">
    <source>
        <dbReference type="SAM" id="MobiDB-lite"/>
    </source>
</evidence>
<dbReference type="Gene3D" id="1.20.1270.60">
    <property type="entry name" value="Arfaptin homology (AH) domain/BAR domain"/>
    <property type="match status" value="1"/>
</dbReference>
<feature type="compositionally biased region" description="Basic residues" evidence="1">
    <location>
        <begin position="280"/>
        <end position="290"/>
    </location>
</feature>
<proteinExistence type="predicted"/>
<dbReference type="InterPro" id="IPR027267">
    <property type="entry name" value="AH/BAR_dom_sf"/>
</dbReference>
<reference evidence="2 3" key="1">
    <citation type="submission" date="2024-05" db="EMBL/GenBank/DDBJ databases">
        <title>Genetic variation in Jamaican populations of the coffee berry borer (Hypothenemus hampei).</title>
        <authorList>
            <person name="Errbii M."/>
            <person name="Myrie A."/>
        </authorList>
    </citation>
    <scope>NUCLEOTIDE SEQUENCE [LARGE SCALE GENOMIC DNA]</scope>
    <source>
        <strain evidence="2">JA-Hopewell-2020-01-JO</strain>
        <tissue evidence="2">Whole body</tissue>
    </source>
</reference>